<comment type="caution">
    <text evidence="2">The sequence shown here is derived from an EMBL/GenBank/DDBJ whole genome shotgun (WGS) entry which is preliminary data.</text>
</comment>
<keyword evidence="1" id="KW-1133">Transmembrane helix</keyword>
<gene>
    <name evidence="2" type="ORF">G4177_34100</name>
</gene>
<evidence type="ECO:0000256" key="1">
    <source>
        <dbReference type="SAM" id="Phobius"/>
    </source>
</evidence>
<organism evidence="2 3">
    <name type="scientific">Corallococcus soli</name>
    <dbReference type="NCBI Taxonomy" id="2710757"/>
    <lineage>
        <taxon>Bacteria</taxon>
        <taxon>Pseudomonadati</taxon>
        <taxon>Myxococcota</taxon>
        <taxon>Myxococcia</taxon>
        <taxon>Myxococcales</taxon>
        <taxon>Cystobacterineae</taxon>
        <taxon>Myxococcaceae</taxon>
        <taxon>Corallococcus</taxon>
    </lineage>
</organism>
<dbReference type="RefSeq" id="WP_193430347.1">
    <property type="nucleotide sequence ID" value="NZ_CBCSIP010000070.1"/>
</dbReference>
<feature type="transmembrane region" description="Helical" evidence="1">
    <location>
        <begin position="88"/>
        <end position="109"/>
    </location>
</feature>
<evidence type="ECO:0000313" key="3">
    <source>
        <dbReference type="Proteomes" id="UP001516472"/>
    </source>
</evidence>
<evidence type="ECO:0000313" key="2">
    <source>
        <dbReference type="EMBL" id="MBE4753195.1"/>
    </source>
</evidence>
<reference evidence="2 3" key="1">
    <citation type="submission" date="2020-02" db="EMBL/GenBank/DDBJ databases">
        <authorList>
            <person name="Babadi Z.K."/>
            <person name="Risdian C."/>
            <person name="Ebrahimipour G.H."/>
            <person name="Wink J."/>
        </authorList>
    </citation>
    <scope>NUCLEOTIDE SEQUENCE [LARGE SCALE GENOMIC DNA]</scope>
    <source>
        <strain evidence="2 3">ZKHCc1 1396</strain>
    </source>
</reference>
<accession>A0ABR9PZ58</accession>
<feature type="transmembrane region" description="Helical" evidence="1">
    <location>
        <begin position="55"/>
        <end position="76"/>
    </location>
</feature>
<sequence length="207" mass="22689">MHTRSAVAPLLWLLLELWLTASALCCAGLVVLGVLYRVTLEPHPFPGDPPTADLILLLALVVWLFMLTGLCAAFAWYRFGEQSRGGRVGGKAAAVLLMLSVLALAPVLAEVGKRHFGEWRQLKAMIRQGEARVLERVQREGGVLSSEEVELARDGLKAHPMYFKFEGMPHPVQVRVMSPLPPYVGVDFGGGDNAMFDPDTMICTFSD</sequence>
<keyword evidence="3" id="KW-1185">Reference proteome</keyword>
<protein>
    <submittedName>
        <fullName evidence="2">Uncharacterized protein</fullName>
    </submittedName>
</protein>
<proteinExistence type="predicted"/>
<keyword evidence="1" id="KW-0472">Membrane</keyword>
<name>A0ABR9PZ58_9BACT</name>
<keyword evidence="1" id="KW-0812">Transmembrane</keyword>
<feature type="transmembrane region" description="Helical" evidence="1">
    <location>
        <begin position="12"/>
        <end position="35"/>
    </location>
</feature>
<dbReference type="EMBL" id="JAAIYO010000016">
    <property type="protein sequence ID" value="MBE4753195.1"/>
    <property type="molecule type" value="Genomic_DNA"/>
</dbReference>
<dbReference type="Proteomes" id="UP001516472">
    <property type="component" value="Unassembled WGS sequence"/>
</dbReference>